<keyword evidence="2" id="KW-0472">Membrane</keyword>
<evidence type="ECO:0000256" key="2">
    <source>
        <dbReference type="SAM" id="Phobius"/>
    </source>
</evidence>
<dbReference type="Proteomes" id="UP000217790">
    <property type="component" value="Unassembled WGS sequence"/>
</dbReference>
<feature type="compositionally biased region" description="Basic and acidic residues" evidence="1">
    <location>
        <begin position="175"/>
        <end position="188"/>
    </location>
</feature>
<keyword evidence="2" id="KW-0812">Transmembrane</keyword>
<evidence type="ECO:0000313" key="3">
    <source>
        <dbReference type="EMBL" id="PBK90553.1"/>
    </source>
</evidence>
<feature type="compositionally biased region" description="Acidic residues" evidence="1">
    <location>
        <begin position="328"/>
        <end position="342"/>
    </location>
</feature>
<dbReference type="AlphaFoldDB" id="A0A2H3DQL4"/>
<proteinExistence type="predicted"/>
<organism evidence="3 4">
    <name type="scientific">Armillaria gallica</name>
    <name type="common">Bulbous honey fungus</name>
    <name type="synonym">Armillaria bulbosa</name>
    <dbReference type="NCBI Taxonomy" id="47427"/>
    <lineage>
        <taxon>Eukaryota</taxon>
        <taxon>Fungi</taxon>
        <taxon>Dikarya</taxon>
        <taxon>Basidiomycota</taxon>
        <taxon>Agaricomycotina</taxon>
        <taxon>Agaricomycetes</taxon>
        <taxon>Agaricomycetidae</taxon>
        <taxon>Agaricales</taxon>
        <taxon>Marasmiineae</taxon>
        <taxon>Physalacriaceae</taxon>
        <taxon>Armillaria</taxon>
    </lineage>
</organism>
<accession>A0A2H3DQL4</accession>
<feature type="region of interest" description="Disordered" evidence="1">
    <location>
        <begin position="158"/>
        <end position="219"/>
    </location>
</feature>
<feature type="region of interest" description="Disordered" evidence="1">
    <location>
        <begin position="368"/>
        <end position="420"/>
    </location>
</feature>
<feature type="compositionally biased region" description="Basic and acidic residues" evidence="1">
    <location>
        <begin position="158"/>
        <end position="168"/>
    </location>
</feature>
<reference evidence="4" key="1">
    <citation type="journal article" date="2017" name="Nat. Ecol. Evol.">
        <title>Genome expansion and lineage-specific genetic innovations in the forest pathogenic fungi Armillaria.</title>
        <authorList>
            <person name="Sipos G."/>
            <person name="Prasanna A.N."/>
            <person name="Walter M.C."/>
            <person name="O'Connor E."/>
            <person name="Balint B."/>
            <person name="Krizsan K."/>
            <person name="Kiss B."/>
            <person name="Hess J."/>
            <person name="Varga T."/>
            <person name="Slot J."/>
            <person name="Riley R."/>
            <person name="Boka B."/>
            <person name="Rigling D."/>
            <person name="Barry K."/>
            <person name="Lee J."/>
            <person name="Mihaltcheva S."/>
            <person name="LaButti K."/>
            <person name="Lipzen A."/>
            <person name="Waldron R."/>
            <person name="Moloney N.M."/>
            <person name="Sperisen C."/>
            <person name="Kredics L."/>
            <person name="Vagvoelgyi C."/>
            <person name="Patrignani A."/>
            <person name="Fitzpatrick D."/>
            <person name="Nagy I."/>
            <person name="Doyle S."/>
            <person name="Anderson J.B."/>
            <person name="Grigoriev I.V."/>
            <person name="Gueldener U."/>
            <person name="Muensterkoetter M."/>
            <person name="Nagy L.G."/>
        </authorList>
    </citation>
    <scope>NUCLEOTIDE SEQUENCE [LARGE SCALE GENOMIC DNA]</scope>
    <source>
        <strain evidence="4">Ar21-2</strain>
    </source>
</reference>
<keyword evidence="2" id="KW-1133">Transmembrane helix</keyword>
<feature type="compositionally biased region" description="Polar residues" evidence="1">
    <location>
        <begin position="195"/>
        <end position="218"/>
    </location>
</feature>
<gene>
    <name evidence="3" type="ORF">ARMGADRAFT_1082812</name>
</gene>
<feature type="compositionally biased region" description="Low complexity" evidence="1">
    <location>
        <begin position="391"/>
        <end position="401"/>
    </location>
</feature>
<evidence type="ECO:0000313" key="4">
    <source>
        <dbReference type="Proteomes" id="UP000217790"/>
    </source>
</evidence>
<feature type="transmembrane region" description="Helical" evidence="2">
    <location>
        <begin position="78"/>
        <end position="99"/>
    </location>
</feature>
<sequence>MAIDYADSDDTPLAVSALKQCCPPLPSPTIPHRDIGTNRLRIVDLCTPAFVDAIEDPIFSAGTKWGGRTPMENDDAQIVALALGIPSATLLSIALLLAVRFRYRPLQRLEAAPATPTVVPTPTNSPANDVDAILLEQQSPRILAPIPRHPIPLDELARAGRREEKDLPEPPTPIIEERRSPTPPRRGDSLYIVTPANSPTPTTHVPRTPSPGTYSRTSARGGFFVGRDTRSLAPSTSHDPWAERNPAPAPIAPADAYQDYWDQPVQNPEWPLEPVRVTTPIADSSSTWSTAYWQNVNEQRLSPPRAVHWNTHERTPSPVAGPSHLSTVDEEGTIPESVEDESEGQRIPSPPIRVEWWETVEYEASEASDMVTEGLPAEEYLNGIHGQSPAPQSFSGSSNEPSPEPPLRLTNLDPPSDDDD</sequence>
<evidence type="ECO:0000256" key="1">
    <source>
        <dbReference type="SAM" id="MobiDB-lite"/>
    </source>
</evidence>
<name>A0A2H3DQL4_ARMGA</name>
<keyword evidence="4" id="KW-1185">Reference proteome</keyword>
<protein>
    <submittedName>
        <fullName evidence="3">Uncharacterized protein</fullName>
    </submittedName>
</protein>
<dbReference type="EMBL" id="KZ293665">
    <property type="protein sequence ID" value="PBK90553.1"/>
    <property type="molecule type" value="Genomic_DNA"/>
</dbReference>
<feature type="region of interest" description="Disordered" evidence="1">
    <location>
        <begin position="313"/>
        <end position="350"/>
    </location>
</feature>
<dbReference type="InParanoid" id="A0A2H3DQL4"/>